<dbReference type="InterPro" id="IPR047192">
    <property type="entry name" value="Euk_RPA1_DBD_C"/>
</dbReference>
<keyword evidence="5" id="KW-0238">DNA-binding</keyword>
<evidence type="ECO:0000256" key="4">
    <source>
        <dbReference type="ARBA" id="ARBA00022833"/>
    </source>
</evidence>
<evidence type="ECO:0000256" key="3">
    <source>
        <dbReference type="ARBA" id="ARBA00022771"/>
    </source>
</evidence>
<comment type="caution">
    <text evidence="9">The sequence shown here is derived from an EMBL/GenBank/DDBJ whole genome shotgun (WGS) entry which is preliminary data.</text>
</comment>
<evidence type="ECO:0000256" key="6">
    <source>
        <dbReference type="SAM" id="MobiDB-lite"/>
    </source>
</evidence>
<sequence>MHHLCSSHPGSVPRPKITGNSSIYPHNQDHRAGLHSYGGAVRITCFNAVADQFYDQIEAGKVYFVSKGSVKPAQKAFNHLKNDHEIMLDSSSTIQPCYDDEDGQTLQNMCDSGRFPVLAIKSARVGEYNGKNLGTISTSKLFIDPDFPEAHSIKVWFDNGGNNLPSVSLSRENTDVRKTVSQIKEEKLGTSEKADWITVSGNASFLKVDSFYYTACPLMINDRKCNKKVINNGDGKWRCDRCDKDVDECDYRYILQFQIQDHTGTTWVTAFEKGGEAIMGVTAKDLYCMKYEEQDDERFTEIIRNVLITKYNFKLKVKEETFNDDPRVKITVTKAEKINFSSETSFLLDMLKKDHPSSLVPVIQMPTAGSGPKPPTGNFAYKESAPFRNYMRNASGVGRQSATVPASQMGQYGNQYGGRRWLAFGIAAFKCKSKKP</sequence>
<dbReference type="InterPro" id="IPR013955">
    <property type="entry name" value="Rep_factor-A_C"/>
</dbReference>
<dbReference type="SUPFAM" id="SSF50249">
    <property type="entry name" value="Nucleic acid-binding proteins"/>
    <property type="match status" value="3"/>
</dbReference>
<feature type="region of interest" description="Disordered" evidence="6">
    <location>
        <begin position="1"/>
        <end position="25"/>
    </location>
</feature>
<dbReference type="Pfam" id="PF16900">
    <property type="entry name" value="REPA_OB_2"/>
    <property type="match status" value="1"/>
</dbReference>
<keyword evidence="3" id="KW-0863">Zinc-finger</keyword>
<dbReference type="EMBL" id="BQNB010017715">
    <property type="protein sequence ID" value="GJT66457.1"/>
    <property type="molecule type" value="Genomic_DNA"/>
</dbReference>
<reference evidence="9" key="2">
    <citation type="submission" date="2022-01" db="EMBL/GenBank/DDBJ databases">
        <authorList>
            <person name="Yamashiro T."/>
            <person name="Shiraishi A."/>
            <person name="Satake H."/>
            <person name="Nakayama K."/>
        </authorList>
    </citation>
    <scope>NUCLEOTIDE SEQUENCE</scope>
</reference>
<reference evidence="9" key="1">
    <citation type="journal article" date="2022" name="Int. J. Mol. Sci.">
        <title>Draft Genome of Tanacetum Coccineum: Genomic Comparison of Closely Related Tanacetum-Family Plants.</title>
        <authorList>
            <person name="Yamashiro T."/>
            <person name="Shiraishi A."/>
            <person name="Nakayama K."/>
            <person name="Satake H."/>
        </authorList>
    </citation>
    <scope>NUCLEOTIDE SEQUENCE</scope>
</reference>
<organism evidence="9 10">
    <name type="scientific">Tanacetum coccineum</name>
    <dbReference type="NCBI Taxonomy" id="301880"/>
    <lineage>
        <taxon>Eukaryota</taxon>
        <taxon>Viridiplantae</taxon>
        <taxon>Streptophyta</taxon>
        <taxon>Embryophyta</taxon>
        <taxon>Tracheophyta</taxon>
        <taxon>Spermatophyta</taxon>
        <taxon>Magnoliopsida</taxon>
        <taxon>eudicotyledons</taxon>
        <taxon>Gunneridae</taxon>
        <taxon>Pentapetalae</taxon>
        <taxon>asterids</taxon>
        <taxon>campanulids</taxon>
        <taxon>Asterales</taxon>
        <taxon>Asteraceae</taxon>
        <taxon>Asteroideae</taxon>
        <taxon>Anthemideae</taxon>
        <taxon>Anthemidinae</taxon>
        <taxon>Tanacetum</taxon>
    </lineage>
</organism>
<dbReference type="InterPro" id="IPR031657">
    <property type="entry name" value="REPA_OB_2"/>
</dbReference>
<evidence type="ECO:0000256" key="1">
    <source>
        <dbReference type="ARBA" id="ARBA00005690"/>
    </source>
</evidence>
<evidence type="ECO:0000256" key="5">
    <source>
        <dbReference type="ARBA" id="ARBA00023125"/>
    </source>
</evidence>
<comment type="similarity">
    <text evidence="1">Belongs to the replication factor A protein 1 family.</text>
</comment>
<gene>
    <name evidence="9" type="ORF">Tco_1017937</name>
</gene>
<name>A0ABQ5FVH9_9ASTR</name>
<dbReference type="Pfam" id="PF08646">
    <property type="entry name" value="Rep_fac-A_C"/>
    <property type="match status" value="1"/>
</dbReference>
<evidence type="ECO:0000256" key="2">
    <source>
        <dbReference type="ARBA" id="ARBA00022723"/>
    </source>
</evidence>
<proteinExistence type="inferred from homology"/>
<evidence type="ECO:0000259" key="8">
    <source>
        <dbReference type="Pfam" id="PF16900"/>
    </source>
</evidence>
<feature type="domain" description="Replication protein A OB" evidence="8">
    <location>
        <begin position="85"/>
        <end position="144"/>
    </location>
</feature>
<feature type="domain" description="Replication factor A C-terminal" evidence="7">
    <location>
        <begin position="196"/>
        <end position="347"/>
    </location>
</feature>
<dbReference type="Proteomes" id="UP001151760">
    <property type="component" value="Unassembled WGS sequence"/>
</dbReference>
<dbReference type="CDD" id="cd04475">
    <property type="entry name" value="RPA1_DBD_B"/>
    <property type="match status" value="1"/>
</dbReference>
<keyword evidence="2" id="KW-0479">Metal-binding</keyword>
<dbReference type="PANTHER" id="PTHR23273:SF4">
    <property type="entry name" value="REPLICATION PROTEIN A OB DOMAIN-CONTAINING PROTEIN"/>
    <property type="match status" value="1"/>
</dbReference>
<dbReference type="PANTHER" id="PTHR23273">
    <property type="entry name" value="REPLICATION FACTOR A 1, RFA1"/>
    <property type="match status" value="1"/>
</dbReference>
<accession>A0ABQ5FVH9</accession>
<evidence type="ECO:0000313" key="10">
    <source>
        <dbReference type="Proteomes" id="UP001151760"/>
    </source>
</evidence>
<dbReference type="Gene3D" id="2.40.50.140">
    <property type="entry name" value="Nucleic acid-binding proteins"/>
    <property type="match status" value="2"/>
</dbReference>
<protein>
    <submittedName>
        <fullName evidence="9">Replication protein A 70 kDa DNA-binding subunit A-like protein</fullName>
    </submittedName>
</protein>
<keyword evidence="10" id="KW-1185">Reference proteome</keyword>
<evidence type="ECO:0000259" key="7">
    <source>
        <dbReference type="Pfam" id="PF08646"/>
    </source>
</evidence>
<dbReference type="CDD" id="cd04476">
    <property type="entry name" value="RPA1_DBD_C"/>
    <property type="match status" value="1"/>
</dbReference>
<evidence type="ECO:0000313" key="9">
    <source>
        <dbReference type="EMBL" id="GJT66457.1"/>
    </source>
</evidence>
<dbReference type="CDD" id="cd04474">
    <property type="entry name" value="RPA1_DBD_A"/>
    <property type="match status" value="1"/>
</dbReference>
<keyword evidence="4" id="KW-0862">Zinc</keyword>
<dbReference type="InterPro" id="IPR012340">
    <property type="entry name" value="NA-bd_OB-fold"/>
</dbReference>